<sequence length="110" mass="13330">MIDSEWCIDHALKGRVRDTKLWPFRSKMEVEEEKHKRNWEALNELRFSEEDQRQTIKSDFLPKMAGFMTAEYFRRESRRWRDPLEKALRPENILLKETNTSEAKTADLQD</sequence>
<accession>A0A2G9UAP1</accession>
<name>A0A2G9UAP1_TELCI</name>
<proteinExistence type="predicted"/>
<organism evidence="1 2">
    <name type="scientific">Teladorsagia circumcincta</name>
    <name type="common">Brown stomach worm</name>
    <name type="synonym">Ostertagia circumcincta</name>
    <dbReference type="NCBI Taxonomy" id="45464"/>
    <lineage>
        <taxon>Eukaryota</taxon>
        <taxon>Metazoa</taxon>
        <taxon>Ecdysozoa</taxon>
        <taxon>Nematoda</taxon>
        <taxon>Chromadorea</taxon>
        <taxon>Rhabditida</taxon>
        <taxon>Rhabditina</taxon>
        <taxon>Rhabditomorpha</taxon>
        <taxon>Strongyloidea</taxon>
        <taxon>Trichostrongylidae</taxon>
        <taxon>Teladorsagia</taxon>
    </lineage>
</organism>
<dbReference type="Proteomes" id="UP000230423">
    <property type="component" value="Unassembled WGS sequence"/>
</dbReference>
<gene>
    <name evidence="1" type="ORF">TELCIR_10999</name>
</gene>
<evidence type="ECO:0000313" key="2">
    <source>
        <dbReference type="Proteomes" id="UP000230423"/>
    </source>
</evidence>
<evidence type="ECO:0000313" key="1">
    <source>
        <dbReference type="EMBL" id="PIO67263.1"/>
    </source>
</evidence>
<protein>
    <submittedName>
        <fullName evidence="1">Uncharacterized protein</fullName>
    </submittedName>
</protein>
<dbReference type="EMBL" id="KZ347713">
    <property type="protein sequence ID" value="PIO67263.1"/>
    <property type="molecule type" value="Genomic_DNA"/>
</dbReference>
<dbReference type="AlphaFoldDB" id="A0A2G9UAP1"/>
<reference evidence="1 2" key="1">
    <citation type="submission" date="2015-09" db="EMBL/GenBank/DDBJ databases">
        <title>Draft genome of the parasitic nematode Teladorsagia circumcincta isolate WARC Sus (inbred).</title>
        <authorList>
            <person name="Mitreva M."/>
        </authorList>
    </citation>
    <scope>NUCLEOTIDE SEQUENCE [LARGE SCALE GENOMIC DNA]</scope>
    <source>
        <strain evidence="1 2">S</strain>
    </source>
</reference>
<dbReference type="OrthoDB" id="6506078at2759"/>
<keyword evidence="2" id="KW-1185">Reference proteome</keyword>